<proteinExistence type="predicted"/>
<accession>A0ACD3R762</accession>
<gene>
    <name evidence="1" type="ORF">E3U43_021268</name>
</gene>
<dbReference type="Proteomes" id="UP000793456">
    <property type="component" value="Chromosome IX"/>
</dbReference>
<keyword evidence="2" id="KW-1185">Reference proteome</keyword>
<comment type="caution">
    <text evidence="1">The sequence shown here is derived from an EMBL/GenBank/DDBJ whole genome shotgun (WGS) entry which is preliminary data.</text>
</comment>
<organism evidence="1 2">
    <name type="scientific">Larimichthys crocea</name>
    <name type="common">Large yellow croaker</name>
    <name type="synonym">Pseudosciaena crocea</name>
    <dbReference type="NCBI Taxonomy" id="215358"/>
    <lineage>
        <taxon>Eukaryota</taxon>
        <taxon>Metazoa</taxon>
        <taxon>Chordata</taxon>
        <taxon>Craniata</taxon>
        <taxon>Vertebrata</taxon>
        <taxon>Euteleostomi</taxon>
        <taxon>Actinopterygii</taxon>
        <taxon>Neopterygii</taxon>
        <taxon>Teleostei</taxon>
        <taxon>Neoteleostei</taxon>
        <taxon>Acanthomorphata</taxon>
        <taxon>Eupercaria</taxon>
        <taxon>Sciaenidae</taxon>
        <taxon>Larimichthys</taxon>
    </lineage>
</organism>
<protein>
    <submittedName>
        <fullName evidence="1">Uncharacterized protein</fullName>
    </submittedName>
</protein>
<reference evidence="1" key="1">
    <citation type="submission" date="2018-11" db="EMBL/GenBank/DDBJ databases">
        <title>The sequence and de novo assembly of Larimichthys crocea genome using PacBio and Hi-C technologies.</title>
        <authorList>
            <person name="Xu P."/>
            <person name="Chen B."/>
            <person name="Zhou Z."/>
            <person name="Ke Q."/>
            <person name="Wu Y."/>
            <person name="Bai H."/>
            <person name="Pu F."/>
        </authorList>
    </citation>
    <scope>NUCLEOTIDE SEQUENCE</scope>
    <source>
        <tissue evidence="1">Muscle</tissue>
    </source>
</reference>
<name>A0ACD3R762_LARCR</name>
<sequence length="52" mass="5915">MTHCFSSAPVEPGKFDLVYQNPDGTESVEYAVSRSSRVTERWDSLLEPRLII</sequence>
<evidence type="ECO:0000313" key="2">
    <source>
        <dbReference type="Proteomes" id="UP000793456"/>
    </source>
</evidence>
<evidence type="ECO:0000313" key="1">
    <source>
        <dbReference type="EMBL" id="TMS14806.1"/>
    </source>
</evidence>
<dbReference type="EMBL" id="CM011682">
    <property type="protein sequence ID" value="TMS14806.1"/>
    <property type="molecule type" value="Genomic_DNA"/>
</dbReference>